<reference evidence="2 4" key="1">
    <citation type="journal article" date="2020" name="Stud. Mycol.">
        <title>101 Dothideomycetes genomes: a test case for predicting lifestyles and emergence of pathogens.</title>
        <authorList>
            <person name="Haridas S."/>
            <person name="Albert R."/>
            <person name="Binder M."/>
            <person name="Bloem J."/>
            <person name="Labutti K."/>
            <person name="Salamov A."/>
            <person name="Andreopoulos B."/>
            <person name="Baker S."/>
            <person name="Barry K."/>
            <person name="Bills G."/>
            <person name="Bluhm B."/>
            <person name="Cannon C."/>
            <person name="Castanera R."/>
            <person name="Culley D."/>
            <person name="Daum C."/>
            <person name="Ezra D."/>
            <person name="Gonzalez J."/>
            <person name="Henrissat B."/>
            <person name="Kuo A."/>
            <person name="Liang C."/>
            <person name="Lipzen A."/>
            <person name="Lutzoni F."/>
            <person name="Magnuson J."/>
            <person name="Mondo S."/>
            <person name="Nolan M."/>
            <person name="Ohm R."/>
            <person name="Pangilinan J."/>
            <person name="Park H.-J."/>
            <person name="Ramirez L."/>
            <person name="Alfaro M."/>
            <person name="Sun H."/>
            <person name="Tritt A."/>
            <person name="Yoshinaga Y."/>
            <person name="Zwiers L.-H."/>
            <person name="Turgeon B."/>
            <person name="Goodwin S."/>
            <person name="Spatafora J."/>
            <person name="Crous P."/>
            <person name="Grigoriev I."/>
        </authorList>
    </citation>
    <scope>NUCLEOTIDE SEQUENCE</scope>
    <source>
        <strain evidence="2 4">CBS 304.34</strain>
    </source>
</reference>
<evidence type="ECO:0008006" key="5">
    <source>
        <dbReference type="Google" id="ProtNLM"/>
    </source>
</evidence>
<dbReference type="Gene3D" id="1.25.40.20">
    <property type="entry name" value="Ankyrin repeat-containing domain"/>
    <property type="match status" value="1"/>
</dbReference>
<keyword evidence="1" id="KW-0040">ANK repeat</keyword>
<organism evidence="2">
    <name type="scientific">Mytilinidion resinicola</name>
    <dbReference type="NCBI Taxonomy" id="574789"/>
    <lineage>
        <taxon>Eukaryota</taxon>
        <taxon>Fungi</taxon>
        <taxon>Dikarya</taxon>
        <taxon>Ascomycota</taxon>
        <taxon>Pezizomycotina</taxon>
        <taxon>Dothideomycetes</taxon>
        <taxon>Pleosporomycetidae</taxon>
        <taxon>Mytilinidiales</taxon>
        <taxon>Mytilinidiaceae</taxon>
        <taxon>Mytilinidion</taxon>
    </lineage>
</organism>
<evidence type="ECO:0000313" key="3">
    <source>
        <dbReference type="Proteomes" id="UP000504636"/>
    </source>
</evidence>
<proteinExistence type="predicted"/>
<protein>
    <recommendedName>
        <fullName evidence="5">Ankyrin</fullName>
    </recommendedName>
</protein>
<dbReference type="GeneID" id="54462539"/>
<reference evidence="4" key="2">
    <citation type="submission" date="2020-04" db="EMBL/GenBank/DDBJ databases">
        <authorList>
            <consortium name="NCBI Genome Project"/>
        </authorList>
    </citation>
    <scope>NUCLEOTIDE SEQUENCE</scope>
    <source>
        <strain evidence="4">CBS 304.34</strain>
    </source>
</reference>
<dbReference type="AlphaFoldDB" id="A0A6A6Z9T0"/>
<evidence type="ECO:0000313" key="2">
    <source>
        <dbReference type="EMBL" id="KAF2817790.1"/>
    </source>
</evidence>
<dbReference type="InterPro" id="IPR036770">
    <property type="entry name" value="Ankyrin_rpt-contain_sf"/>
</dbReference>
<sequence>MADRDGTTPLHTACCRLDMHMTELCIKYQIEVNVLDTRKRSALHRLVSRPATSKKQWYDDRWALDTFKTIFGSLIENGIDIHLKDENGNTALDLAKLSEDEIASFRS</sequence>
<dbReference type="RefSeq" id="XP_033584754.1">
    <property type="nucleotide sequence ID" value="XM_033721646.1"/>
</dbReference>
<dbReference type="OrthoDB" id="341259at2759"/>
<dbReference type="Pfam" id="PF00023">
    <property type="entry name" value="Ank"/>
    <property type="match status" value="1"/>
</dbReference>
<gene>
    <name evidence="2 4" type="ORF">BDZ99DRAFT_470746</name>
</gene>
<reference evidence="4" key="3">
    <citation type="submission" date="2025-04" db="UniProtKB">
        <authorList>
            <consortium name="RefSeq"/>
        </authorList>
    </citation>
    <scope>IDENTIFICATION</scope>
    <source>
        <strain evidence="4">CBS 304.34</strain>
    </source>
</reference>
<dbReference type="InterPro" id="IPR002110">
    <property type="entry name" value="Ankyrin_rpt"/>
</dbReference>
<evidence type="ECO:0000256" key="1">
    <source>
        <dbReference type="PROSITE-ProRule" id="PRU00023"/>
    </source>
</evidence>
<dbReference type="EMBL" id="MU003692">
    <property type="protein sequence ID" value="KAF2817790.1"/>
    <property type="molecule type" value="Genomic_DNA"/>
</dbReference>
<evidence type="ECO:0000313" key="4">
    <source>
        <dbReference type="RefSeq" id="XP_033584754.1"/>
    </source>
</evidence>
<feature type="repeat" description="ANK" evidence="1">
    <location>
        <begin position="5"/>
        <end position="37"/>
    </location>
</feature>
<accession>A0A6A6Z9T0</accession>
<dbReference type="PROSITE" id="PS50088">
    <property type="entry name" value="ANK_REPEAT"/>
    <property type="match status" value="1"/>
</dbReference>
<dbReference type="SUPFAM" id="SSF48403">
    <property type="entry name" value="Ankyrin repeat"/>
    <property type="match status" value="1"/>
</dbReference>
<dbReference type="Proteomes" id="UP000504636">
    <property type="component" value="Unplaced"/>
</dbReference>
<name>A0A6A6Z9T0_9PEZI</name>
<keyword evidence="3" id="KW-1185">Reference proteome</keyword>